<dbReference type="Proteomes" id="UP001595740">
    <property type="component" value="Unassembled WGS sequence"/>
</dbReference>
<feature type="transmembrane region" description="Helical" evidence="1">
    <location>
        <begin position="109"/>
        <end position="132"/>
    </location>
</feature>
<organism evidence="2 3">
    <name type="scientific">Lysobacter cavernae</name>
    <dbReference type="NCBI Taxonomy" id="1685901"/>
    <lineage>
        <taxon>Bacteria</taxon>
        <taxon>Pseudomonadati</taxon>
        <taxon>Pseudomonadota</taxon>
        <taxon>Gammaproteobacteria</taxon>
        <taxon>Lysobacterales</taxon>
        <taxon>Lysobacteraceae</taxon>
        <taxon>Lysobacter</taxon>
    </lineage>
</organism>
<proteinExistence type="predicted"/>
<gene>
    <name evidence="2" type="ORF">ACFOLC_15810</name>
</gene>
<name>A0ABV7RWX9_9GAMM</name>
<protein>
    <submittedName>
        <fullName evidence="2">Uncharacterized protein</fullName>
    </submittedName>
</protein>
<evidence type="ECO:0000313" key="3">
    <source>
        <dbReference type="Proteomes" id="UP001595740"/>
    </source>
</evidence>
<feature type="transmembrane region" description="Helical" evidence="1">
    <location>
        <begin position="71"/>
        <end position="89"/>
    </location>
</feature>
<reference evidence="3" key="1">
    <citation type="journal article" date="2019" name="Int. J. Syst. Evol. Microbiol.">
        <title>The Global Catalogue of Microorganisms (GCM) 10K type strain sequencing project: providing services to taxonomists for standard genome sequencing and annotation.</title>
        <authorList>
            <consortium name="The Broad Institute Genomics Platform"/>
            <consortium name="The Broad Institute Genome Sequencing Center for Infectious Disease"/>
            <person name="Wu L."/>
            <person name="Ma J."/>
        </authorList>
    </citation>
    <scope>NUCLEOTIDE SEQUENCE [LARGE SCALE GENOMIC DNA]</scope>
    <source>
        <strain evidence="3">KCTC 42875</strain>
    </source>
</reference>
<evidence type="ECO:0000256" key="1">
    <source>
        <dbReference type="SAM" id="Phobius"/>
    </source>
</evidence>
<dbReference type="RefSeq" id="WP_386760231.1">
    <property type="nucleotide sequence ID" value="NZ_JBHRXK010000015.1"/>
</dbReference>
<keyword evidence="1" id="KW-0472">Membrane</keyword>
<keyword evidence="1" id="KW-1133">Transmembrane helix</keyword>
<evidence type="ECO:0000313" key="2">
    <source>
        <dbReference type="EMBL" id="MFC3552470.1"/>
    </source>
</evidence>
<dbReference type="EMBL" id="JBHRXK010000015">
    <property type="protein sequence ID" value="MFC3552470.1"/>
    <property type="molecule type" value="Genomic_DNA"/>
</dbReference>
<keyword evidence="1" id="KW-0812">Transmembrane</keyword>
<sequence>MKVNPRCISGFVRLTVAHNNSFKPNLLRYIKYMTGKACHVFASATQVGLTQALGLMEDFSMTTNNTARFKPLAIIFLVSLIVAIGLGFFGPRLLAPLGPAGSTSYNPLWLVYTSWAFGLIAVVTVPFAWRWLYRRHS</sequence>
<keyword evidence="3" id="KW-1185">Reference proteome</keyword>
<comment type="caution">
    <text evidence="2">The sequence shown here is derived from an EMBL/GenBank/DDBJ whole genome shotgun (WGS) entry which is preliminary data.</text>
</comment>
<accession>A0ABV7RWX9</accession>